<reference evidence="1" key="1">
    <citation type="submission" date="2021-06" db="EMBL/GenBank/DDBJ databases">
        <authorList>
            <person name="Kallberg Y."/>
            <person name="Tangrot J."/>
            <person name="Rosling A."/>
        </authorList>
    </citation>
    <scope>NUCLEOTIDE SEQUENCE</scope>
    <source>
        <strain evidence="1">87-6 pot B 2015</strain>
    </source>
</reference>
<comment type="caution">
    <text evidence="1">The sequence shown here is derived from an EMBL/GenBank/DDBJ whole genome shotgun (WGS) entry which is preliminary data.</text>
</comment>
<dbReference type="Proteomes" id="UP000789375">
    <property type="component" value="Unassembled WGS sequence"/>
</dbReference>
<accession>A0A9N8V6W8</accession>
<protein>
    <submittedName>
        <fullName evidence="1">2337_t:CDS:1</fullName>
    </submittedName>
</protein>
<sequence length="228" mass="26981">MTVLSSNLYFTFHAWISSHYTLDHQSLQNLIHYLTLLQELHRKSYEFNKEFYNSIQKHIDGIIKSENDQIVALDDVKAIEFDEDKTLSYSTLNSSKNLPLTVVKRFYPKRVFEYLNGYEDNLYKLILKKQLEIIYEVGDYSQNIESLRNLLAKDDQFSQKDASLFLIIIYSTYQLLEKLEKFGIKTNIDLIYSLGIFMKRIKCITLDLVNQEDLFILKFLRGILKDET</sequence>
<dbReference type="EMBL" id="CAJVPP010000124">
    <property type="protein sequence ID" value="CAG8445177.1"/>
    <property type="molecule type" value="Genomic_DNA"/>
</dbReference>
<dbReference type="AlphaFoldDB" id="A0A9N8V6W8"/>
<keyword evidence="2" id="KW-1185">Reference proteome</keyword>
<gene>
    <name evidence="1" type="ORF">FMOSSE_LOCUS1118</name>
</gene>
<name>A0A9N8V6W8_FUNMO</name>
<proteinExistence type="predicted"/>
<organism evidence="1 2">
    <name type="scientific">Funneliformis mosseae</name>
    <name type="common">Endomycorrhizal fungus</name>
    <name type="synonym">Glomus mosseae</name>
    <dbReference type="NCBI Taxonomy" id="27381"/>
    <lineage>
        <taxon>Eukaryota</taxon>
        <taxon>Fungi</taxon>
        <taxon>Fungi incertae sedis</taxon>
        <taxon>Mucoromycota</taxon>
        <taxon>Glomeromycotina</taxon>
        <taxon>Glomeromycetes</taxon>
        <taxon>Glomerales</taxon>
        <taxon>Glomeraceae</taxon>
        <taxon>Funneliformis</taxon>
    </lineage>
</organism>
<evidence type="ECO:0000313" key="1">
    <source>
        <dbReference type="EMBL" id="CAG8445177.1"/>
    </source>
</evidence>
<evidence type="ECO:0000313" key="2">
    <source>
        <dbReference type="Proteomes" id="UP000789375"/>
    </source>
</evidence>